<proteinExistence type="predicted"/>
<dbReference type="Gene3D" id="3.20.20.70">
    <property type="entry name" value="Aldolase class I"/>
    <property type="match status" value="1"/>
</dbReference>
<evidence type="ECO:0008006" key="2">
    <source>
        <dbReference type="Google" id="ProtNLM"/>
    </source>
</evidence>
<name>A0AAU8IH96_9BACL</name>
<dbReference type="RefSeq" id="WP_353948990.1">
    <property type="nucleotide sequence ID" value="NZ_CP159510.1"/>
</dbReference>
<reference evidence="1" key="1">
    <citation type="submission" date="2024-06" db="EMBL/GenBank/DDBJ databases">
        <authorList>
            <person name="Fan A."/>
            <person name="Zhang F.Y."/>
            <person name="Zhang L."/>
        </authorList>
    </citation>
    <scope>NUCLEOTIDE SEQUENCE</scope>
    <source>
        <strain evidence="1">Y61</strain>
    </source>
</reference>
<dbReference type="InterPro" id="IPR017853">
    <property type="entry name" value="GH"/>
</dbReference>
<dbReference type="SUPFAM" id="SSF51445">
    <property type="entry name" value="(Trans)glycosidases"/>
    <property type="match status" value="1"/>
</dbReference>
<dbReference type="InterPro" id="IPR013785">
    <property type="entry name" value="Aldolase_TIM"/>
</dbReference>
<evidence type="ECO:0000313" key="1">
    <source>
        <dbReference type="EMBL" id="XCJ17905.1"/>
    </source>
</evidence>
<organism evidence="1">
    <name type="scientific">Sporolactobacillus sp. Y61</name>
    <dbReference type="NCBI Taxonomy" id="3160863"/>
    <lineage>
        <taxon>Bacteria</taxon>
        <taxon>Bacillati</taxon>
        <taxon>Bacillota</taxon>
        <taxon>Bacilli</taxon>
        <taxon>Bacillales</taxon>
        <taxon>Sporolactobacillaceae</taxon>
        <taxon>Sporolactobacillus</taxon>
    </lineage>
</organism>
<dbReference type="AlphaFoldDB" id="A0AAU8IH96"/>
<accession>A0AAU8IH96</accession>
<protein>
    <recommendedName>
        <fullName evidence="2">Alpha-galactosidase</fullName>
    </recommendedName>
</protein>
<dbReference type="EMBL" id="CP159510">
    <property type="protein sequence ID" value="XCJ17905.1"/>
    <property type="molecule type" value="Genomic_DNA"/>
</dbReference>
<gene>
    <name evidence="1" type="ORF">ABNN70_05385</name>
</gene>
<sequence length="547" mass="62772">MLKHVIDMGRPSWITVEIDDDRISKIYKEGARYFNDVQVDIQCDPRHADVFVTASKASVKYLKLRWNTVKLSKSAKFLGDEWERAYGYMGFRGMIPNRIMPWYFLMSEDNKTSGYGVMVQPSAMCFWQIDTSGVTLFLDLRNGGSGVALQGRKLKAATIIARSYENVSSFEAAQSFCRDMCPSPLLPDFPVYGSNNWYYAYGNSSEEEILSDTDYVLRVTHGTDNPPFMVIDDCWQEHHRLNEYNGGPWTRGNDKFPDMAGLAEKLREKGVRPGIWVRLLLNEDQKIPEEWRSPLNGCLDPTHPEALEYIKADVQRMCAWGYRLIKHDFSTFDLFNRWGFEMNPLVTEESKQGWHFHDRSKTNAEVVKMLYGAILKAARPYRAIILGCNTIGHLGAGLMHLNRVGDDTSGRNWERTRQIGINALAFRLPQHNTFYAIDADCVGIAGPVKWSFNKQWADLLAKSGTALFISAKPNLLNDHDEEELRQTLVSASKQDHHYVPIDWEETDCPEVWADGEHSVQYHWYEEGGLSFKYDAIRYQSYLSVVNQ</sequence>